<sequence>MEGLNQDDQKISYNIKSEVIAKQQQEARELLVKNHDIFAIDILEEDQTMGL</sequence>
<proteinExistence type="predicted"/>
<feature type="non-terminal residue" evidence="1">
    <location>
        <position position="51"/>
    </location>
</feature>
<feature type="non-terminal residue" evidence="1">
    <location>
        <position position="1"/>
    </location>
</feature>
<gene>
    <name evidence="1" type="ORF">RPERSI_LOCUS16908</name>
</gene>
<accession>A0ACA9R3H2</accession>
<dbReference type="Proteomes" id="UP000789920">
    <property type="component" value="Unassembled WGS sequence"/>
</dbReference>
<reference evidence="1" key="1">
    <citation type="submission" date="2021-06" db="EMBL/GenBank/DDBJ databases">
        <authorList>
            <person name="Kallberg Y."/>
            <person name="Tangrot J."/>
            <person name="Rosling A."/>
        </authorList>
    </citation>
    <scope>NUCLEOTIDE SEQUENCE</scope>
    <source>
        <strain evidence="1">MA461A</strain>
    </source>
</reference>
<evidence type="ECO:0000313" key="2">
    <source>
        <dbReference type="Proteomes" id="UP000789920"/>
    </source>
</evidence>
<name>A0ACA9R3H2_9GLOM</name>
<comment type="caution">
    <text evidence="1">The sequence shown here is derived from an EMBL/GenBank/DDBJ whole genome shotgun (WGS) entry which is preliminary data.</text>
</comment>
<organism evidence="1 2">
    <name type="scientific">Racocetra persica</name>
    <dbReference type="NCBI Taxonomy" id="160502"/>
    <lineage>
        <taxon>Eukaryota</taxon>
        <taxon>Fungi</taxon>
        <taxon>Fungi incertae sedis</taxon>
        <taxon>Mucoromycota</taxon>
        <taxon>Glomeromycotina</taxon>
        <taxon>Glomeromycetes</taxon>
        <taxon>Diversisporales</taxon>
        <taxon>Gigasporaceae</taxon>
        <taxon>Racocetra</taxon>
    </lineage>
</organism>
<dbReference type="EMBL" id="CAJVQC010042486">
    <property type="protein sequence ID" value="CAG8775438.1"/>
    <property type="molecule type" value="Genomic_DNA"/>
</dbReference>
<protein>
    <submittedName>
        <fullName evidence="1">447_t:CDS:1</fullName>
    </submittedName>
</protein>
<evidence type="ECO:0000313" key="1">
    <source>
        <dbReference type="EMBL" id="CAG8775438.1"/>
    </source>
</evidence>
<keyword evidence="2" id="KW-1185">Reference proteome</keyword>